<dbReference type="Proteomes" id="UP001209878">
    <property type="component" value="Unassembled WGS sequence"/>
</dbReference>
<evidence type="ECO:0000313" key="2">
    <source>
        <dbReference type="EMBL" id="KAK2158158.1"/>
    </source>
</evidence>
<comment type="caution">
    <text evidence="2">The sequence shown here is derived from an EMBL/GenBank/DDBJ whole genome shotgun (WGS) entry which is preliminary data.</text>
</comment>
<accession>A0AAD9JT83</accession>
<sequence length="238" mass="26942">MRRLQQQYKTSLNTFYATHYRPDGDHLMPFGGGEKVKVNERGRERADGDAGAASSSTTSKEEELEYGAHSQPSTASPQDTTNDEDDQRRLVPEVSSPLPRISLMLRPTTEQRGRRNEGGNYVASEDEEITWRWQSLSQNPRAEERPGDRLIALASLSHFNAGEADRQAGEADEASWLAPPAYPHRTISRQVQDAYSMAPAMYNYGNRRRDDQPLAPPGWLPESPPERPRWIGRYLDLF</sequence>
<gene>
    <name evidence="2" type="ORF">NP493_1818g00008</name>
</gene>
<proteinExistence type="predicted"/>
<dbReference type="EMBL" id="JAODUO010001816">
    <property type="protein sequence ID" value="KAK2158158.1"/>
    <property type="molecule type" value="Genomic_DNA"/>
</dbReference>
<feature type="compositionally biased region" description="Low complexity" evidence="1">
    <location>
        <begin position="49"/>
        <end position="58"/>
    </location>
</feature>
<evidence type="ECO:0000313" key="3">
    <source>
        <dbReference type="Proteomes" id="UP001209878"/>
    </source>
</evidence>
<reference evidence="2" key="1">
    <citation type="journal article" date="2023" name="Mol. Biol. Evol.">
        <title>Third-Generation Sequencing Reveals the Adaptive Role of the Epigenome in Three Deep-Sea Polychaetes.</title>
        <authorList>
            <person name="Perez M."/>
            <person name="Aroh O."/>
            <person name="Sun Y."/>
            <person name="Lan Y."/>
            <person name="Juniper S.K."/>
            <person name="Young C.R."/>
            <person name="Angers B."/>
            <person name="Qian P.Y."/>
        </authorList>
    </citation>
    <scope>NUCLEOTIDE SEQUENCE</scope>
    <source>
        <strain evidence="2">R07B-5</strain>
    </source>
</reference>
<feature type="compositionally biased region" description="Basic and acidic residues" evidence="1">
    <location>
        <begin position="34"/>
        <end position="48"/>
    </location>
</feature>
<feature type="compositionally biased region" description="Pro residues" evidence="1">
    <location>
        <begin position="214"/>
        <end position="223"/>
    </location>
</feature>
<protein>
    <submittedName>
        <fullName evidence="2">Uncharacterized protein</fullName>
    </submittedName>
</protein>
<name>A0AAD9JT83_RIDPI</name>
<feature type="compositionally biased region" description="Polar residues" evidence="1">
    <location>
        <begin position="70"/>
        <end position="80"/>
    </location>
</feature>
<evidence type="ECO:0000256" key="1">
    <source>
        <dbReference type="SAM" id="MobiDB-lite"/>
    </source>
</evidence>
<dbReference type="AlphaFoldDB" id="A0AAD9JT83"/>
<organism evidence="2 3">
    <name type="scientific">Ridgeia piscesae</name>
    <name type="common">Tubeworm</name>
    <dbReference type="NCBI Taxonomy" id="27915"/>
    <lineage>
        <taxon>Eukaryota</taxon>
        <taxon>Metazoa</taxon>
        <taxon>Spiralia</taxon>
        <taxon>Lophotrochozoa</taxon>
        <taxon>Annelida</taxon>
        <taxon>Polychaeta</taxon>
        <taxon>Sedentaria</taxon>
        <taxon>Canalipalpata</taxon>
        <taxon>Sabellida</taxon>
        <taxon>Siboglinidae</taxon>
        <taxon>Ridgeia</taxon>
    </lineage>
</organism>
<feature type="region of interest" description="Disordered" evidence="1">
    <location>
        <begin position="205"/>
        <end position="225"/>
    </location>
</feature>
<keyword evidence="3" id="KW-1185">Reference proteome</keyword>
<feature type="region of interest" description="Disordered" evidence="1">
    <location>
        <begin position="19"/>
        <end position="121"/>
    </location>
</feature>